<keyword evidence="4" id="KW-1185">Reference proteome</keyword>
<evidence type="ECO:0000313" key="4">
    <source>
        <dbReference type="Proteomes" id="UP000253551"/>
    </source>
</evidence>
<dbReference type="STRING" id="4846.A0A367JFY1"/>
<feature type="transmembrane region" description="Helical" evidence="1">
    <location>
        <begin position="111"/>
        <end position="139"/>
    </location>
</feature>
<feature type="transmembrane region" description="Helical" evidence="1">
    <location>
        <begin position="193"/>
        <end position="214"/>
    </location>
</feature>
<sequence length="375" mass="41232">MKAILSLLIGVAIVTYTTHNMLEGAEPWAPKLLDVCFNPANKDLLGKDRVVYTGIFSFLDRTICFFNNFSQSALHDILGAPFMRLMIGAFGTAYSLMAFEGSRRGFKTTLLIAYPIFGLLANLFGVYAVFIVVWIPLSLYYREKSPKENNIWTITLPEAYGALLAIVLGYFVPGAVIASPLVEHNSRLEQELLAIWLVLPVILAPMIPFCGTIFKKLGSPVNNVADPILRERLYAAEGKDALERSYLFLGVTNMLLYFGTYLTIAHQGIRIWDSILMLLNAPGSLPAGVPFEDLGKLLATRTVLVDLIVLSIGFVLWAIFQSGFMVGMVVALIAPLVGPAAAVSFYAYYREGTLENPTTTLDQAVKEAIAEGEKK</sequence>
<protein>
    <submittedName>
        <fullName evidence="3">Uncharacterized protein</fullName>
    </submittedName>
</protein>
<dbReference type="Proteomes" id="UP000253551">
    <property type="component" value="Unassembled WGS sequence"/>
</dbReference>
<organism evidence="3 4">
    <name type="scientific">Rhizopus stolonifer</name>
    <name type="common">Rhizopus nigricans</name>
    <dbReference type="NCBI Taxonomy" id="4846"/>
    <lineage>
        <taxon>Eukaryota</taxon>
        <taxon>Fungi</taxon>
        <taxon>Fungi incertae sedis</taxon>
        <taxon>Mucoromycota</taxon>
        <taxon>Mucoromycotina</taxon>
        <taxon>Mucoromycetes</taxon>
        <taxon>Mucorales</taxon>
        <taxon>Mucorineae</taxon>
        <taxon>Rhizopodaceae</taxon>
        <taxon>Rhizopus</taxon>
    </lineage>
</organism>
<evidence type="ECO:0000313" key="3">
    <source>
        <dbReference type="EMBL" id="RCH88796.1"/>
    </source>
</evidence>
<feature type="chain" id="PRO_5016685943" evidence="2">
    <location>
        <begin position="20"/>
        <end position="375"/>
    </location>
</feature>
<keyword evidence="1" id="KW-0812">Transmembrane</keyword>
<comment type="caution">
    <text evidence="3">The sequence shown here is derived from an EMBL/GenBank/DDBJ whole genome shotgun (WGS) entry which is preliminary data.</text>
</comment>
<feature type="signal peptide" evidence="2">
    <location>
        <begin position="1"/>
        <end position="19"/>
    </location>
</feature>
<feature type="transmembrane region" description="Helical" evidence="1">
    <location>
        <begin position="246"/>
        <end position="264"/>
    </location>
</feature>
<feature type="transmembrane region" description="Helical" evidence="1">
    <location>
        <begin position="77"/>
        <end position="99"/>
    </location>
</feature>
<evidence type="ECO:0000256" key="2">
    <source>
        <dbReference type="SAM" id="SignalP"/>
    </source>
</evidence>
<feature type="transmembrane region" description="Helical" evidence="1">
    <location>
        <begin position="303"/>
        <end position="320"/>
    </location>
</feature>
<accession>A0A367JFY1</accession>
<name>A0A367JFY1_RHIST</name>
<proteinExistence type="predicted"/>
<reference evidence="3 4" key="1">
    <citation type="journal article" date="2018" name="G3 (Bethesda)">
        <title>Phylogenetic and Phylogenomic Definition of Rhizopus Species.</title>
        <authorList>
            <person name="Gryganskyi A.P."/>
            <person name="Golan J."/>
            <person name="Dolatabadi S."/>
            <person name="Mondo S."/>
            <person name="Robb S."/>
            <person name="Idnurm A."/>
            <person name="Muszewska A."/>
            <person name="Steczkiewicz K."/>
            <person name="Masonjones S."/>
            <person name="Liao H.L."/>
            <person name="Gajdeczka M.T."/>
            <person name="Anike F."/>
            <person name="Vuek A."/>
            <person name="Anishchenko I.M."/>
            <person name="Voigt K."/>
            <person name="de Hoog G.S."/>
            <person name="Smith M.E."/>
            <person name="Heitman J."/>
            <person name="Vilgalys R."/>
            <person name="Stajich J.E."/>
        </authorList>
    </citation>
    <scope>NUCLEOTIDE SEQUENCE [LARGE SCALE GENOMIC DNA]</scope>
    <source>
        <strain evidence="3 4">LSU 92-RS-03</strain>
    </source>
</reference>
<keyword evidence="2" id="KW-0732">Signal</keyword>
<dbReference type="OrthoDB" id="2281895at2759"/>
<gene>
    <name evidence="3" type="ORF">CU098_004105</name>
</gene>
<evidence type="ECO:0000256" key="1">
    <source>
        <dbReference type="SAM" id="Phobius"/>
    </source>
</evidence>
<dbReference type="EMBL" id="PJQM01003457">
    <property type="protein sequence ID" value="RCH88796.1"/>
    <property type="molecule type" value="Genomic_DNA"/>
</dbReference>
<feature type="transmembrane region" description="Helical" evidence="1">
    <location>
        <begin position="159"/>
        <end position="181"/>
    </location>
</feature>
<feature type="transmembrane region" description="Helical" evidence="1">
    <location>
        <begin position="326"/>
        <end position="349"/>
    </location>
</feature>
<dbReference type="AlphaFoldDB" id="A0A367JFY1"/>
<keyword evidence="1" id="KW-0472">Membrane</keyword>
<keyword evidence="1" id="KW-1133">Transmembrane helix</keyword>